<feature type="coiled-coil region" evidence="2">
    <location>
        <begin position="212"/>
        <end position="246"/>
    </location>
</feature>
<dbReference type="EMBL" id="PYGB01000012">
    <property type="protein sequence ID" value="PSK82491.1"/>
    <property type="molecule type" value="Genomic_DNA"/>
</dbReference>
<dbReference type="PANTHER" id="PTHR33619:SF3">
    <property type="entry name" value="POLYSACCHARIDE EXPORT PROTEIN GFCE-RELATED"/>
    <property type="match status" value="1"/>
</dbReference>
<dbReference type="Gene3D" id="3.30.1950.10">
    <property type="entry name" value="wza like domain"/>
    <property type="match status" value="1"/>
</dbReference>
<dbReference type="RefSeq" id="WP_085897519.1">
    <property type="nucleotide sequence ID" value="NZ_FWFY01000012.1"/>
</dbReference>
<evidence type="ECO:0000313" key="5">
    <source>
        <dbReference type="EMBL" id="SLN65265.1"/>
    </source>
</evidence>
<keyword evidence="7" id="KW-1185">Reference proteome</keyword>
<evidence type="ECO:0000313" key="6">
    <source>
        <dbReference type="Proteomes" id="UP000193495"/>
    </source>
</evidence>
<dbReference type="InterPro" id="IPR003715">
    <property type="entry name" value="Poly_export_N"/>
</dbReference>
<proteinExistence type="predicted"/>
<evidence type="ECO:0000256" key="2">
    <source>
        <dbReference type="SAM" id="Coils"/>
    </source>
</evidence>
<evidence type="ECO:0000259" key="3">
    <source>
        <dbReference type="Pfam" id="PF02563"/>
    </source>
</evidence>
<organism evidence="5 6">
    <name type="scientific">Limimaricola soesokkakensis</name>
    <dbReference type="NCBI Taxonomy" id="1343159"/>
    <lineage>
        <taxon>Bacteria</taxon>
        <taxon>Pseudomonadati</taxon>
        <taxon>Pseudomonadota</taxon>
        <taxon>Alphaproteobacteria</taxon>
        <taxon>Rhodobacterales</taxon>
        <taxon>Paracoccaceae</taxon>
        <taxon>Limimaricola</taxon>
    </lineage>
</organism>
<sequence length="410" mass="43665">MIRLTLPGPARLAAIMLAVSLAGAPLQAVPYRLIAGDRIEIAHAGMEAPVQLTVDTDGQVRLAEIGGIDVIGLTLDEVEAEIAARVGEAGLYVDARVNVVVADYAPVVVTGDVAAPGRYDYLPGMTVAVALATSGGSETLGLSQLDLARTRADAKSLLETLNLDIAGAAARLARLEAALEEAPLETLTPEAVRGQVPSPGAVPLQALVETERALLRTERERAEMLMTSWEEEIRTIEAQKQLFDERIVLQEEIVANTAEALRNARELQERGLRTTASLSSAEERASDAQARALELESAQIAATRAISDARRARAQFLADRERTNLADLQSGRIEIDGLRLRHARALEQLALLSGGGAGALLDATTVDLGYRLLSPRPGRDEITEIDAQTPLLPGDTLIVTVTSRPLDIPS</sequence>
<gene>
    <name evidence="4" type="ORF">CLV79_1127</name>
    <name evidence="5" type="ORF">LOS8367_03204</name>
</gene>
<dbReference type="Gene3D" id="3.10.560.10">
    <property type="entry name" value="Outer membrane lipoprotein wza domain like"/>
    <property type="match status" value="1"/>
</dbReference>
<evidence type="ECO:0000313" key="7">
    <source>
        <dbReference type="Proteomes" id="UP000240624"/>
    </source>
</evidence>
<evidence type="ECO:0000313" key="4">
    <source>
        <dbReference type="EMBL" id="PSK82491.1"/>
    </source>
</evidence>
<reference evidence="4 7" key="2">
    <citation type="submission" date="2018-03" db="EMBL/GenBank/DDBJ databases">
        <title>Genomic Encyclopedia of Archaeal and Bacterial Type Strains, Phase II (KMG-II): from individual species to whole genera.</title>
        <authorList>
            <person name="Goeker M."/>
        </authorList>
    </citation>
    <scope>NUCLEOTIDE SEQUENCE [LARGE SCALE GENOMIC DNA]</scope>
    <source>
        <strain evidence="4 7">DSM 29956</strain>
    </source>
</reference>
<dbReference type="GO" id="GO:0015159">
    <property type="term" value="F:polysaccharide transmembrane transporter activity"/>
    <property type="evidence" value="ECO:0007669"/>
    <property type="project" value="InterPro"/>
</dbReference>
<dbReference type="OrthoDB" id="197007at2"/>
<protein>
    <submittedName>
        <fullName evidence="5">Polysaccharide biosynthesis/export protein</fullName>
    </submittedName>
</protein>
<keyword evidence="1" id="KW-0732">Signal</keyword>
<dbReference type="PANTHER" id="PTHR33619">
    <property type="entry name" value="POLYSACCHARIDE EXPORT PROTEIN GFCE-RELATED"/>
    <property type="match status" value="1"/>
</dbReference>
<dbReference type="Proteomes" id="UP000240624">
    <property type="component" value="Unassembled WGS sequence"/>
</dbReference>
<name>A0A1X6ZZ47_9RHOB</name>
<keyword evidence="2" id="KW-0175">Coiled coil</keyword>
<dbReference type="EMBL" id="FWFY01000012">
    <property type="protein sequence ID" value="SLN65265.1"/>
    <property type="molecule type" value="Genomic_DNA"/>
</dbReference>
<dbReference type="Proteomes" id="UP000193495">
    <property type="component" value="Unassembled WGS sequence"/>
</dbReference>
<reference evidence="5 6" key="1">
    <citation type="submission" date="2017-03" db="EMBL/GenBank/DDBJ databases">
        <authorList>
            <person name="Afonso C.L."/>
            <person name="Miller P.J."/>
            <person name="Scott M.A."/>
            <person name="Spackman E."/>
            <person name="Goraichik I."/>
            <person name="Dimitrov K.M."/>
            <person name="Suarez D.L."/>
            <person name="Swayne D.E."/>
        </authorList>
    </citation>
    <scope>NUCLEOTIDE SEQUENCE [LARGE SCALE GENOMIC DNA]</scope>
    <source>
        <strain evidence="5 6">CECT 8367</strain>
    </source>
</reference>
<dbReference type="InterPro" id="IPR049712">
    <property type="entry name" value="Poly_export"/>
</dbReference>
<evidence type="ECO:0000256" key="1">
    <source>
        <dbReference type="ARBA" id="ARBA00022729"/>
    </source>
</evidence>
<dbReference type="AlphaFoldDB" id="A0A1X6ZZ47"/>
<dbReference type="Pfam" id="PF02563">
    <property type="entry name" value="Poly_export"/>
    <property type="match status" value="1"/>
</dbReference>
<feature type="domain" description="Polysaccharide export protein N-terminal" evidence="3">
    <location>
        <begin position="30"/>
        <end position="101"/>
    </location>
</feature>
<accession>A0A1X6ZZ47</accession>